<dbReference type="Gene3D" id="3.30.750.24">
    <property type="entry name" value="STAS domain"/>
    <property type="match status" value="2"/>
</dbReference>
<proteinExistence type="predicted"/>
<name>A0ABR5I8N4_9ACTN</name>
<organism evidence="3 4">
    <name type="scientific">Gordonia jacobaea</name>
    <dbReference type="NCBI Taxonomy" id="122202"/>
    <lineage>
        <taxon>Bacteria</taxon>
        <taxon>Bacillati</taxon>
        <taxon>Actinomycetota</taxon>
        <taxon>Actinomycetes</taxon>
        <taxon>Mycobacteriales</taxon>
        <taxon>Gordoniaceae</taxon>
        <taxon>Gordonia</taxon>
    </lineage>
</organism>
<feature type="region of interest" description="Disordered" evidence="1">
    <location>
        <begin position="285"/>
        <end position="312"/>
    </location>
</feature>
<gene>
    <name evidence="3" type="ORF">ABW18_18375</name>
</gene>
<evidence type="ECO:0000256" key="1">
    <source>
        <dbReference type="SAM" id="MobiDB-lite"/>
    </source>
</evidence>
<comment type="caution">
    <text evidence="3">The sequence shown here is derived from an EMBL/GenBank/DDBJ whole genome shotgun (WGS) entry which is preliminary data.</text>
</comment>
<dbReference type="InterPro" id="IPR036513">
    <property type="entry name" value="STAS_dom_sf"/>
</dbReference>
<feature type="domain" description="STAS" evidence="2">
    <location>
        <begin position="219"/>
        <end position="268"/>
    </location>
</feature>
<keyword evidence="4" id="KW-1185">Reference proteome</keyword>
<protein>
    <recommendedName>
        <fullName evidence="2">STAS domain-containing protein</fullName>
    </recommendedName>
</protein>
<dbReference type="PANTHER" id="PTHR35849">
    <property type="entry name" value="BLR2341 PROTEIN"/>
    <property type="match status" value="1"/>
</dbReference>
<dbReference type="CDD" id="cd07043">
    <property type="entry name" value="STAS_anti-anti-sigma_factors"/>
    <property type="match status" value="2"/>
</dbReference>
<dbReference type="InterPro" id="IPR052746">
    <property type="entry name" value="MlaB_ABC_Transporter"/>
</dbReference>
<feature type="compositionally biased region" description="Basic and acidic residues" evidence="1">
    <location>
        <begin position="285"/>
        <end position="294"/>
    </location>
</feature>
<dbReference type="InterPro" id="IPR002645">
    <property type="entry name" value="STAS_dom"/>
</dbReference>
<evidence type="ECO:0000313" key="4">
    <source>
        <dbReference type="Proteomes" id="UP000037247"/>
    </source>
</evidence>
<evidence type="ECO:0000313" key="3">
    <source>
        <dbReference type="EMBL" id="KNA89975.1"/>
    </source>
</evidence>
<dbReference type="RefSeq" id="WP_049700424.1">
    <property type="nucleotide sequence ID" value="NZ_JAQDQF010000007.1"/>
</dbReference>
<dbReference type="Proteomes" id="UP000037247">
    <property type="component" value="Unassembled WGS sequence"/>
</dbReference>
<dbReference type="PROSITE" id="PS50801">
    <property type="entry name" value="STAS"/>
    <property type="match status" value="1"/>
</dbReference>
<reference evidence="3 4" key="1">
    <citation type="submission" date="2015-05" db="EMBL/GenBank/DDBJ databases">
        <title>Draft genome sequence of the bacterium Gordonia jacobaea a new member of the Gordonia genus.</title>
        <authorList>
            <person name="Jimenez-Galisteo G."/>
            <person name="Dominguez A."/>
            <person name="Munoz E."/>
            <person name="Vinas M."/>
        </authorList>
    </citation>
    <scope>NUCLEOTIDE SEQUENCE [LARGE SCALE GENOMIC DNA]</scope>
    <source>
        <strain evidence="4">mv1</strain>
    </source>
</reference>
<sequence>MSLAHEAFAEFDDETADVRVSGRLEVKSRLCDDVARACSGGARLVLVDVGEVTTVTPSGMAELMHAVRWARSRRADLRIYGTSVAMLDALDALDLGRVMVLYTDRAAAADRDQTRIEQVTRTARFARRRRLFSVARGATDASGPASNALDATLPEELEVVTQLGANDAIHVDKPAEVDGGKAMEGSSGIADVAVSGLWDVSSTVHIDVHQLCTAGARLVLVDVGGVSRVTPSGMADLMHAVRSARKLRAELRIFGHSPAVADALDALGSGKILVLYPDRSAALTRDRRVPDARSRGRRPMRTGMPSRSVGSN</sequence>
<evidence type="ECO:0000259" key="2">
    <source>
        <dbReference type="PROSITE" id="PS50801"/>
    </source>
</evidence>
<dbReference type="SUPFAM" id="SSF52091">
    <property type="entry name" value="SpoIIaa-like"/>
    <property type="match status" value="2"/>
</dbReference>
<dbReference type="EMBL" id="LDTZ01000021">
    <property type="protein sequence ID" value="KNA89975.1"/>
    <property type="molecule type" value="Genomic_DNA"/>
</dbReference>
<dbReference type="PANTHER" id="PTHR35849:SF2">
    <property type="entry name" value="BLR2341 PROTEIN"/>
    <property type="match status" value="1"/>
</dbReference>
<accession>A0ABR5I8N4</accession>